<dbReference type="Gene3D" id="3.40.50.2000">
    <property type="entry name" value="Glycogen Phosphorylase B"/>
    <property type="match status" value="2"/>
</dbReference>
<dbReference type="Pfam" id="PF00534">
    <property type="entry name" value="Glycos_transf_1"/>
    <property type="match status" value="1"/>
</dbReference>
<organism evidence="3 4">
    <name type="scientific">Virgibacillus phasianinus</name>
    <dbReference type="NCBI Taxonomy" id="2017483"/>
    <lineage>
        <taxon>Bacteria</taxon>
        <taxon>Bacillati</taxon>
        <taxon>Bacillota</taxon>
        <taxon>Bacilli</taxon>
        <taxon>Bacillales</taxon>
        <taxon>Bacillaceae</taxon>
        <taxon>Virgibacillus</taxon>
    </lineage>
</organism>
<dbReference type="AlphaFoldDB" id="A0A220U2A4"/>
<protein>
    <recommendedName>
        <fullName evidence="5">Glycosyltransferase family 1 protein</fullName>
    </recommendedName>
</protein>
<evidence type="ECO:0008006" key="5">
    <source>
        <dbReference type="Google" id="ProtNLM"/>
    </source>
</evidence>
<dbReference type="OrthoDB" id="9806653at2"/>
<accession>A0A220U2A4</accession>
<dbReference type="PANTHER" id="PTHR12526:SF630">
    <property type="entry name" value="GLYCOSYLTRANSFERASE"/>
    <property type="match status" value="1"/>
</dbReference>
<keyword evidence="4" id="KW-1185">Reference proteome</keyword>
<dbReference type="InterPro" id="IPR001296">
    <property type="entry name" value="Glyco_trans_1"/>
</dbReference>
<dbReference type="CDD" id="cd03808">
    <property type="entry name" value="GT4_CapM-like"/>
    <property type="match status" value="1"/>
</dbReference>
<dbReference type="RefSeq" id="WP_089061548.1">
    <property type="nucleotide sequence ID" value="NZ_CP022315.1"/>
</dbReference>
<dbReference type="InterPro" id="IPR028098">
    <property type="entry name" value="Glyco_trans_4-like_N"/>
</dbReference>
<dbReference type="Pfam" id="PF13477">
    <property type="entry name" value="Glyco_trans_4_2"/>
    <property type="match status" value="1"/>
</dbReference>
<dbReference type="KEGG" id="vil:CFK37_09000"/>
<name>A0A220U2A4_9BACI</name>
<gene>
    <name evidence="3" type="ORF">CFK37_09000</name>
</gene>
<evidence type="ECO:0000259" key="2">
    <source>
        <dbReference type="Pfam" id="PF13477"/>
    </source>
</evidence>
<evidence type="ECO:0000313" key="3">
    <source>
        <dbReference type="EMBL" id="ASK62288.1"/>
    </source>
</evidence>
<reference evidence="3 4" key="1">
    <citation type="submission" date="2017-07" db="EMBL/GenBank/DDBJ databases">
        <title>Virgibacillus sp. LM2416.</title>
        <authorList>
            <person name="Tak E.J."/>
            <person name="Bae J.-W."/>
        </authorList>
    </citation>
    <scope>NUCLEOTIDE SEQUENCE [LARGE SCALE GENOMIC DNA]</scope>
    <source>
        <strain evidence="3 4">LM2416</strain>
    </source>
</reference>
<dbReference type="GO" id="GO:0016757">
    <property type="term" value="F:glycosyltransferase activity"/>
    <property type="evidence" value="ECO:0007669"/>
    <property type="project" value="InterPro"/>
</dbReference>
<feature type="domain" description="Glycosyltransferase subfamily 4-like N-terminal" evidence="2">
    <location>
        <begin position="22"/>
        <end position="139"/>
    </location>
</feature>
<dbReference type="Proteomes" id="UP000198312">
    <property type="component" value="Chromosome"/>
</dbReference>
<feature type="domain" description="Glycosyl transferase family 1" evidence="1">
    <location>
        <begin position="192"/>
        <end position="359"/>
    </location>
</feature>
<sequence length="397" mass="45754">MRGKILQICAIDLTVDKLLKPLIMESEQQGFETHVACTDTGLFNKLNREIPNLKNIPIDRSINIASNLKSIIALYKLMKKEKYDIVHVHTPIAALLGRIAAKLAGIKHVIYTAHGFYFHDDMSKKQYRFYYTIEKYAAKLLTDWLLLQSEEDYNLALHDKFLKEDRTIHLSNGVNVNEKFNPDKLDENDLLEIKQEIDIKESDVVFTFIGRLVKEKGIIELLESFKNISAKYSNAKLVLIGGLPESERDTTSIKEIKQLMNQDNVTYLGFRDDIHNILALSHVFVLPSYREGLPRSIIEAMAMKNAIIATNIRGCREQVIENENGHLVGRKSVDELTDAMENMLIQQKRIQQMGERAREIAINKFNESIVLAKQIDLFEWLLEENYNYKVTGYNYKS</sequence>
<dbReference type="SUPFAM" id="SSF53756">
    <property type="entry name" value="UDP-Glycosyltransferase/glycogen phosphorylase"/>
    <property type="match status" value="1"/>
</dbReference>
<dbReference type="PANTHER" id="PTHR12526">
    <property type="entry name" value="GLYCOSYLTRANSFERASE"/>
    <property type="match status" value="1"/>
</dbReference>
<evidence type="ECO:0000259" key="1">
    <source>
        <dbReference type="Pfam" id="PF00534"/>
    </source>
</evidence>
<proteinExistence type="predicted"/>
<dbReference type="EMBL" id="CP022315">
    <property type="protein sequence ID" value="ASK62288.1"/>
    <property type="molecule type" value="Genomic_DNA"/>
</dbReference>
<evidence type="ECO:0000313" key="4">
    <source>
        <dbReference type="Proteomes" id="UP000198312"/>
    </source>
</evidence>